<dbReference type="AlphaFoldDB" id="A0ABD1KJ76"/>
<evidence type="ECO:0000313" key="1">
    <source>
        <dbReference type="EMBL" id="KAL2099219.1"/>
    </source>
</evidence>
<dbReference type="EMBL" id="JBHFQA010000005">
    <property type="protein sequence ID" value="KAL2099219.1"/>
    <property type="molecule type" value="Genomic_DNA"/>
</dbReference>
<sequence>MFFHLPRLTPGYIRYLQTQAMHRGKAKSLAMPRVAVLLGAVGIGVSGYSSRQLALHHRPSTRLLQWMDRPVETGGGNVPLATQGRFHTAVAAVPALEQQLFPEPKGGYRLCRENVLERVKGWGSYEERSVTLRFIPVCVESGVLLKRETSSSWR</sequence>
<protein>
    <submittedName>
        <fullName evidence="1">Uncharacterized protein</fullName>
    </submittedName>
</protein>
<comment type="caution">
    <text evidence="1">The sequence shown here is derived from an EMBL/GenBank/DDBJ whole genome shotgun (WGS) entry which is preliminary data.</text>
</comment>
<name>A0ABD1KJ76_9TELE</name>
<keyword evidence="2" id="KW-1185">Reference proteome</keyword>
<dbReference type="Proteomes" id="UP001591681">
    <property type="component" value="Unassembled WGS sequence"/>
</dbReference>
<proteinExistence type="predicted"/>
<evidence type="ECO:0000313" key="2">
    <source>
        <dbReference type="Proteomes" id="UP001591681"/>
    </source>
</evidence>
<accession>A0ABD1KJ76</accession>
<gene>
    <name evidence="1" type="ORF">ACEWY4_005699</name>
</gene>
<organism evidence="1 2">
    <name type="scientific">Coilia grayii</name>
    <name type="common">Gray's grenadier anchovy</name>
    <dbReference type="NCBI Taxonomy" id="363190"/>
    <lineage>
        <taxon>Eukaryota</taxon>
        <taxon>Metazoa</taxon>
        <taxon>Chordata</taxon>
        <taxon>Craniata</taxon>
        <taxon>Vertebrata</taxon>
        <taxon>Euteleostomi</taxon>
        <taxon>Actinopterygii</taxon>
        <taxon>Neopterygii</taxon>
        <taxon>Teleostei</taxon>
        <taxon>Clupei</taxon>
        <taxon>Clupeiformes</taxon>
        <taxon>Clupeoidei</taxon>
        <taxon>Engraulidae</taxon>
        <taxon>Coilinae</taxon>
        <taxon>Coilia</taxon>
    </lineage>
</organism>
<reference evidence="1 2" key="1">
    <citation type="submission" date="2024-09" db="EMBL/GenBank/DDBJ databases">
        <title>A chromosome-level genome assembly of Gray's grenadier anchovy, Coilia grayii.</title>
        <authorList>
            <person name="Fu Z."/>
        </authorList>
    </citation>
    <scope>NUCLEOTIDE SEQUENCE [LARGE SCALE GENOMIC DNA]</scope>
    <source>
        <strain evidence="1">G4</strain>
        <tissue evidence="1">Muscle</tissue>
    </source>
</reference>